<dbReference type="Gene3D" id="2.40.70.10">
    <property type="entry name" value="Acid Proteases"/>
    <property type="match status" value="1"/>
</dbReference>
<proteinExistence type="predicted"/>
<feature type="domain" description="Retrotransposon gag" evidence="3">
    <location>
        <begin position="220"/>
        <end position="310"/>
    </location>
</feature>
<comment type="caution">
    <text evidence="4">The sequence shown here is derived from an EMBL/GenBank/DDBJ whole genome shotgun (WGS) entry which is preliminary data.</text>
</comment>
<dbReference type="InterPro" id="IPR043502">
    <property type="entry name" value="DNA/RNA_pol_sf"/>
</dbReference>
<dbReference type="InterPro" id="IPR005162">
    <property type="entry name" value="Retrotrans_gag_dom"/>
</dbReference>
<dbReference type="InterPro" id="IPR053134">
    <property type="entry name" value="RNA-dir_DNA_polymerase"/>
</dbReference>
<dbReference type="InterPro" id="IPR000477">
    <property type="entry name" value="RT_dom"/>
</dbReference>
<dbReference type="Pfam" id="PF03732">
    <property type="entry name" value="Retrotrans_gag"/>
    <property type="match status" value="1"/>
</dbReference>
<gene>
    <name evidence="4" type="ORF">QVD17_08812</name>
</gene>
<dbReference type="CDD" id="cd00303">
    <property type="entry name" value="retropepsin_like"/>
    <property type="match status" value="1"/>
</dbReference>
<evidence type="ECO:0000259" key="3">
    <source>
        <dbReference type="Pfam" id="PF03732"/>
    </source>
</evidence>
<dbReference type="CDD" id="cd01647">
    <property type="entry name" value="RT_LTR"/>
    <property type="match status" value="1"/>
</dbReference>
<dbReference type="EMBL" id="JAUHHV010000002">
    <property type="protein sequence ID" value="KAK1431975.1"/>
    <property type="molecule type" value="Genomic_DNA"/>
</dbReference>
<dbReference type="AlphaFoldDB" id="A0AAD8KYB1"/>
<feature type="domain" description="Reverse transcriptase" evidence="2">
    <location>
        <begin position="793"/>
        <end position="951"/>
    </location>
</feature>
<feature type="compositionally biased region" description="Basic and acidic residues" evidence="1">
    <location>
        <begin position="122"/>
        <end position="137"/>
    </location>
</feature>
<dbReference type="InterPro" id="IPR021109">
    <property type="entry name" value="Peptidase_aspartic_dom_sf"/>
</dbReference>
<dbReference type="SUPFAM" id="SSF56672">
    <property type="entry name" value="DNA/RNA polymerases"/>
    <property type="match status" value="1"/>
</dbReference>
<dbReference type="InterPro" id="IPR043128">
    <property type="entry name" value="Rev_trsase/Diguanyl_cyclase"/>
</dbReference>
<evidence type="ECO:0000313" key="5">
    <source>
        <dbReference type="Proteomes" id="UP001229421"/>
    </source>
</evidence>
<keyword evidence="5" id="KW-1185">Reference proteome</keyword>
<dbReference type="Gene3D" id="3.30.70.270">
    <property type="match status" value="1"/>
</dbReference>
<feature type="region of interest" description="Disordered" evidence="1">
    <location>
        <begin position="118"/>
        <end position="137"/>
    </location>
</feature>
<feature type="compositionally biased region" description="Basic and acidic residues" evidence="1">
    <location>
        <begin position="355"/>
        <end position="380"/>
    </location>
</feature>
<evidence type="ECO:0000259" key="2">
    <source>
        <dbReference type="Pfam" id="PF00078"/>
    </source>
</evidence>
<name>A0AAD8KYB1_TARER</name>
<dbReference type="PANTHER" id="PTHR24559">
    <property type="entry name" value="TRANSPOSON TY3-I GAG-POL POLYPROTEIN"/>
    <property type="match status" value="1"/>
</dbReference>
<evidence type="ECO:0000256" key="1">
    <source>
        <dbReference type="SAM" id="MobiDB-lite"/>
    </source>
</evidence>
<feature type="region of interest" description="Disordered" evidence="1">
    <location>
        <begin position="355"/>
        <end position="382"/>
    </location>
</feature>
<accession>A0AAD8KYB1</accession>
<organism evidence="4 5">
    <name type="scientific">Tagetes erecta</name>
    <name type="common">African marigold</name>
    <dbReference type="NCBI Taxonomy" id="13708"/>
    <lineage>
        <taxon>Eukaryota</taxon>
        <taxon>Viridiplantae</taxon>
        <taxon>Streptophyta</taxon>
        <taxon>Embryophyta</taxon>
        <taxon>Tracheophyta</taxon>
        <taxon>Spermatophyta</taxon>
        <taxon>Magnoliopsida</taxon>
        <taxon>eudicotyledons</taxon>
        <taxon>Gunneridae</taxon>
        <taxon>Pentapetalae</taxon>
        <taxon>asterids</taxon>
        <taxon>campanulids</taxon>
        <taxon>Asterales</taxon>
        <taxon>Asteraceae</taxon>
        <taxon>Asteroideae</taxon>
        <taxon>Heliantheae alliance</taxon>
        <taxon>Tageteae</taxon>
        <taxon>Tagetes</taxon>
    </lineage>
</organism>
<dbReference type="Gene3D" id="3.10.10.10">
    <property type="entry name" value="HIV Type 1 Reverse Transcriptase, subunit A, domain 1"/>
    <property type="match status" value="1"/>
</dbReference>
<dbReference type="PANTHER" id="PTHR24559:SF444">
    <property type="entry name" value="REVERSE TRANSCRIPTASE DOMAIN-CONTAINING PROTEIN"/>
    <property type="match status" value="1"/>
</dbReference>
<reference evidence="4" key="1">
    <citation type="journal article" date="2023" name="bioRxiv">
        <title>Improved chromosome-level genome assembly for marigold (Tagetes erecta).</title>
        <authorList>
            <person name="Jiang F."/>
            <person name="Yuan L."/>
            <person name="Wang S."/>
            <person name="Wang H."/>
            <person name="Xu D."/>
            <person name="Wang A."/>
            <person name="Fan W."/>
        </authorList>
    </citation>
    <scope>NUCLEOTIDE SEQUENCE</scope>
    <source>
        <strain evidence="4">WSJ</strain>
        <tissue evidence="4">Leaf</tissue>
    </source>
</reference>
<evidence type="ECO:0008006" key="6">
    <source>
        <dbReference type="Google" id="ProtNLM"/>
    </source>
</evidence>
<evidence type="ECO:0000313" key="4">
    <source>
        <dbReference type="EMBL" id="KAK1431975.1"/>
    </source>
</evidence>
<dbReference type="Pfam" id="PF00078">
    <property type="entry name" value="RVT_1"/>
    <property type="match status" value="1"/>
</dbReference>
<dbReference type="Proteomes" id="UP001229421">
    <property type="component" value="Unassembled WGS sequence"/>
</dbReference>
<protein>
    <recommendedName>
        <fullName evidence="6">Reverse transcriptase domain-containing protein</fullName>
    </recommendedName>
</protein>
<sequence>MTSKAEIYKSTNPRTSYISDYIGTREIGDLQANRTTATTPSIEPVITQTPSIITTAPLFNTPGDEEPSSRQVEKEDAHITPEIILAQQLKLIGMLEQFEKEHRLSSLRTQLFEDAGGQSDSYEIRSHGKEKRTKEPEVYMYEKRKNQNQNDDLSKPYRPPAFLTHSKFTDRIAHAEFPQKLKMPSTVTKYDGTNDPNDHLGVFVSAGGIKRWTMPVWCHMFVQTLIGAARTWFDSLPEGEIDSFESLVEKFMKHFSQQKRHLKGKGEIHNIRRRDGERVEDFITRYNQESLQIKGAGEDLRVSGFIHGVRNDDLVRMMHRDGAPETIEQVMEAAKSWVRRENVCARMREIDTKKDKHKEAWKPGSYKDRNNARWNKEPNREQYTSKFVPRARDTQSSQLTKWGVGQSFTPLTKSPSEILATENVQLEKPNPMNPNTIKNPKKYCEFHKDKGHDTDSCWQLKKQIEYAIKNGKLSHLVKEIKEGGGEKNKEHGTKREREVLAIKEQSPSTRKRPHDHTEDWMSQEISFPAIIGVFHASPVIITTRVADHRVHRILIDSGSSSDVMYEHCFKKLDSTTQSKLKASKESLSGFTGEQVATLGRLTLPVHFGTTPTTRIVNISFLVIQGSSAHNAIIGQPGLSLLGGVASTIHGSLKFPTPEGIGTIYSNKVCAEISQKEATKSDHKGWVLNQHYPEQALLIGNMLTASGKDKLKRLLIKYEDVFAWQLSDMTGVPRSLADDKLDTYKAVEPVAQKRRSMGAERSRAVREEVNRLVEAGILREVKYQTWIANPVMVTKHDGSWRMCVDFKNLNKACPKDCYPLPEIDLKIDSLAPFKYNCFLDAYKGYHQMQMTPDDEDKTTFYTPDGIFCYTKMPFGLKNAGATYQRLMDFAFKNQIGRNIEVYVDDIVIKSKTESEMLQDIEETFIRLREINLKLNPRKCSFGVEKGKFLGMVVFENGMCVNPDKVTAIMQMKSPRTLKDV</sequence>